<evidence type="ECO:0000313" key="1">
    <source>
        <dbReference type="EMBL" id="KAJ9605827.1"/>
    </source>
</evidence>
<evidence type="ECO:0000313" key="2">
    <source>
        <dbReference type="Proteomes" id="UP001172673"/>
    </source>
</evidence>
<sequence>MITEVGVMAVKPNLNIMEDATPEGQILSRLYQTVTTASGGPYRVYWGLEIEDPLRLWAFFDFDSVEQHEEFAKNVGEEAVKDLPKILSIGYFTKHVAVTPSPPLVLLSPVTEIMLAYFPSNISTGAKEAASTRFKQFKEKGLDKCDDVKGVSYGWGIENDFPVLGGEEGQKGSLLTAFIGWPSVDAHMRFRETEAFKKNVDLLTGMEGLTHLGMVHISCRSLERKT</sequence>
<gene>
    <name evidence="1" type="ORF">H2200_009676</name>
</gene>
<name>A0AA39CF38_9EURO</name>
<accession>A0AA39CF38</accession>
<keyword evidence="2" id="KW-1185">Reference proteome</keyword>
<organism evidence="1 2">
    <name type="scientific">Cladophialophora chaetospira</name>
    <dbReference type="NCBI Taxonomy" id="386627"/>
    <lineage>
        <taxon>Eukaryota</taxon>
        <taxon>Fungi</taxon>
        <taxon>Dikarya</taxon>
        <taxon>Ascomycota</taxon>
        <taxon>Pezizomycotina</taxon>
        <taxon>Eurotiomycetes</taxon>
        <taxon>Chaetothyriomycetidae</taxon>
        <taxon>Chaetothyriales</taxon>
        <taxon>Herpotrichiellaceae</taxon>
        <taxon>Cladophialophora</taxon>
    </lineage>
</organism>
<dbReference type="EMBL" id="JAPDRK010000015">
    <property type="protein sequence ID" value="KAJ9605827.1"/>
    <property type="molecule type" value="Genomic_DNA"/>
</dbReference>
<comment type="caution">
    <text evidence="1">The sequence shown here is derived from an EMBL/GenBank/DDBJ whole genome shotgun (WGS) entry which is preliminary data.</text>
</comment>
<dbReference type="Gene3D" id="3.30.70.100">
    <property type="match status" value="2"/>
</dbReference>
<proteinExistence type="predicted"/>
<protein>
    <recommendedName>
        <fullName evidence="3">ABM domain-containing protein</fullName>
    </recommendedName>
</protein>
<reference evidence="1" key="1">
    <citation type="submission" date="2022-10" db="EMBL/GenBank/DDBJ databases">
        <title>Culturing micro-colonial fungi from biological soil crusts in the Mojave desert and describing Neophaeococcomyces mojavensis, and introducing the new genera and species Taxawa tesnikishii.</title>
        <authorList>
            <person name="Kurbessoian T."/>
            <person name="Stajich J.E."/>
        </authorList>
    </citation>
    <scope>NUCLEOTIDE SEQUENCE</scope>
    <source>
        <strain evidence="1">TK_41</strain>
    </source>
</reference>
<dbReference type="AlphaFoldDB" id="A0AA39CF38"/>
<evidence type="ECO:0008006" key="3">
    <source>
        <dbReference type="Google" id="ProtNLM"/>
    </source>
</evidence>
<dbReference type="Proteomes" id="UP001172673">
    <property type="component" value="Unassembled WGS sequence"/>
</dbReference>